<accession>A0A1D8IMV8</accession>
<dbReference type="EMBL" id="CP017415">
    <property type="protein sequence ID" value="AOU97803.1"/>
    <property type="molecule type" value="Genomic_DNA"/>
</dbReference>
<feature type="domain" description="Actin homologue MreB-like C-terminal" evidence="2">
    <location>
        <begin position="168"/>
        <end position="290"/>
    </location>
</feature>
<dbReference type="Pfam" id="PF17989">
    <property type="entry name" value="ALP_N"/>
    <property type="match status" value="1"/>
</dbReference>
<dbReference type="Gene3D" id="3.30.420.40">
    <property type="match status" value="2"/>
</dbReference>
<dbReference type="InterPro" id="IPR040607">
    <property type="entry name" value="ALP_N"/>
</dbReference>
<dbReference type="KEGG" id="aprs:BI364_07335"/>
<protein>
    <submittedName>
        <fullName evidence="3">Uncharacterized protein</fullName>
    </submittedName>
</protein>
<gene>
    <name evidence="3" type="ORF">BI364_07335</name>
</gene>
<dbReference type="AlphaFoldDB" id="A0A1D8IMV8"/>
<evidence type="ECO:0000313" key="3">
    <source>
        <dbReference type="EMBL" id="AOU97803.1"/>
    </source>
</evidence>
<evidence type="ECO:0000259" key="1">
    <source>
        <dbReference type="Pfam" id="PF17989"/>
    </source>
</evidence>
<dbReference type="SUPFAM" id="SSF53067">
    <property type="entry name" value="Actin-like ATPase domain"/>
    <property type="match status" value="2"/>
</dbReference>
<evidence type="ECO:0000313" key="4">
    <source>
        <dbReference type="Proteomes" id="UP000095401"/>
    </source>
</evidence>
<evidence type="ECO:0000259" key="2">
    <source>
        <dbReference type="Pfam" id="PF21522"/>
    </source>
</evidence>
<name>A0A1D8IMV8_9GAMM</name>
<dbReference type="InterPro" id="IPR043129">
    <property type="entry name" value="ATPase_NBD"/>
</dbReference>
<sequence>MYVMGCDLGLGNYKEASGHRGGVPEMRVWPACTVPVESLGISLYGGDDKSERRIEVGERMWAVGVSLDSGARGAEEMHAGYVGSAPWLAQLGYALRHKGRVDRLVLGLPVDEWSIPQNHELTKSSAAEAARLSGAHLAEVLVVPQPLGAYVDANVRKSGGLMKQRVLVVDPGRYTVDWTLFVKGKLQPDGSGSDRRGAVSRIVEGVQQHLWQDLRARVEEGRIREALDAGLTEIMVKGKQVECGDAIASITSRVVDEALVEIRRTLRIESDVDTVLLTGGGSKYYRVRLMEVFGEGLVQEVPEPVMANARGYWWYGAHAA</sequence>
<dbReference type="RefSeq" id="WP_070078187.1">
    <property type="nucleotide sequence ID" value="NZ_CP017415.1"/>
</dbReference>
<proteinExistence type="predicted"/>
<reference evidence="4" key="1">
    <citation type="submission" date="2016-09" db="EMBL/GenBank/DDBJ databases">
        <title>Acidihalobacter prosperus F5.</title>
        <authorList>
            <person name="Khaleque H.N."/>
            <person name="Ramsay J.P."/>
            <person name="Kaksonen A.H."/>
            <person name="Boxall N.J."/>
            <person name="Watkin E.L.J."/>
        </authorList>
    </citation>
    <scope>NUCLEOTIDE SEQUENCE [LARGE SCALE GENOMIC DNA]</scope>
    <source>
        <strain evidence="4">F5</strain>
    </source>
</reference>
<feature type="domain" description="Actin-like protein N-terminal" evidence="1">
    <location>
        <begin position="5"/>
        <end position="148"/>
    </location>
</feature>
<keyword evidence="4" id="KW-1185">Reference proteome</keyword>
<dbReference type="Proteomes" id="UP000095401">
    <property type="component" value="Chromosome"/>
</dbReference>
<dbReference type="Pfam" id="PF21522">
    <property type="entry name" value="MreB-like_C"/>
    <property type="match status" value="1"/>
</dbReference>
<organism evidence="3 4">
    <name type="scientific">Acidihalobacter yilgarnensis</name>
    <dbReference type="NCBI Taxonomy" id="2819280"/>
    <lineage>
        <taxon>Bacteria</taxon>
        <taxon>Pseudomonadati</taxon>
        <taxon>Pseudomonadota</taxon>
        <taxon>Gammaproteobacteria</taxon>
        <taxon>Chromatiales</taxon>
        <taxon>Ectothiorhodospiraceae</taxon>
        <taxon>Acidihalobacter</taxon>
    </lineage>
</organism>
<dbReference type="InterPro" id="IPR049067">
    <property type="entry name" value="MreB-like_C"/>
</dbReference>